<protein>
    <recommendedName>
        <fullName evidence="1">Integrase catalytic domain-containing protein</fullName>
    </recommendedName>
</protein>
<name>A0A328P129_9GAMM</name>
<dbReference type="InterPro" id="IPR001584">
    <property type="entry name" value="Integrase_cat-core"/>
</dbReference>
<dbReference type="RefSeq" id="WP_146745379.1">
    <property type="nucleotide sequence ID" value="NZ_NFZS01000004.1"/>
</dbReference>
<dbReference type="OrthoDB" id="7064550at2"/>
<evidence type="ECO:0000313" key="3">
    <source>
        <dbReference type="Proteomes" id="UP000248926"/>
    </source>
</evidence>
<comment type="caution">
    <text evidence="2">The sequence shown here is derived from an EMBL/GenBank/DDBJ whole genome shotgun (WGS) entry which is preliminary data.</text>
</comment>
<organism evidence="2 3">
    <name type="scientific">Dyella jiangningensis</name>
    <dbReference type="NCBI Taxonomy" id="1379159"/>
    <lineage>
        <taxon>Bacteria</taxon>
        <taxon>Pseudomonadati</taxon>
        <taxon>Pseudomonadota</taxon>
        <taxon>Gammaproteobacteria</taxon>
        <taxon>Lysobacterales</taxon>
        <taxon>Rhodanobacteraceae</taxon>
        <taxon>Dyella</taxon>
    </lineage>
</organism>
<dbReference type="EMBL" id="NFZS01000004">
    <property type="protein sequence ID" value="RAO75917.1"/>
    <property type="molecule type" value="Genomic_DNA"/>
</dbReference>
<keyword evidence="3" id="KW-1185">Reference proteome</keyword>
<dbReference type="AlphaFoldDB" id="A0A328P129"/>
<accession>A0A328P129</accession>
<dbReference type="Proteomes" id="UP000248926">
    <property type="component" value="Unassembled WGS sequence"/>
</dbReference>
<reference evidence="2 3" key="1">
    <citation type="journal article" date="2018" name="Genet. Mol. Biol.">
        <title>The genome sequence of Dyella jiangningensis FCAV SCS01 from a lignocellulose-decomposing microbial consortium metagenome reveals potential for biotechnological applications.</title>
        <authorList>
            <person name="Desiderato J.G."/>
            <person name="Alvarenga D.O."/>
            <person name="Constancio M.T.L."/>
            <person name="Alves L.M.C."/>
            <person name="Varani A.M."/>
        </authorList>
    </citation>
    <scope>NUCLEOTIDE SEQUENCE [LARGE SCALE GENOMIC DNA]</scope>
    <source>
        <strain evidence="2 3">FCAV SCS01</strain>
    </source>
</reference>
<evidence type="ECO:0000313" key="2">
    <source>
        <dbReference type="EMBL" id="RAO75917.1"/>
    </source>
</evidence>
<dbReference type="GO" id="GO:0015074">
    <property type="term" value="P:DNA integration"/>
    <property type="evidence" value="ECO:0007669"/>
    <property type="project" value="InterPro"/>
</dbReference>
<gene>
    <name evidence="2" type="ORF">CA260_17990</name>
</gene>
<dbReference type="Pfam" id="PF13333">
    <property type="entry name" value="rve_2"/>
    <property type="match status" value="1"/>
</dbReference>
<evidence type="ECO:0000259" key="1">
    <source>
        <dbReference type="Pfam" id="PF13333"/>
    </source>
</evidence>
<feature type="non-terminal residue" evidence="2">
    <location>
        <position position="1"/>
    </location>
</feature>
<feature type="domain" description="Integrase catalytic" evidence="1">
    <location>
        <begin position="1"/>
        <end position="34"/>
    </location>
</feature>
<sequence>EEARSDVFDYIEIFYNRQRRHGHLGGLAPMMFEAANSKSSS</sequence>
<proteinExistence type="predicted"/>